<organism evidence="1 2">
    <name type="scientific">Microbacterium gilvum</name>
    <dbReference type="NCBI Taxonomy" id="1336204"/>
    <lineage>
        <taxon>Bacteria</taxon>
        <taxon>Bacillati</taxon>
        <taxon>Actinomycetota</taxon>
        <taxon>Actinomycetes</taxon>
        <taxon>Micrococcales</taxon>
        <taxon>Microbacteriaceae</taxon>
        <taxon>Microbacterium</taxon>
    </lineage>
</organism>
<protein>
    <recommendedName>
        <fullName evidence="3">Fis family transcriptional regulator</fullName>
    </recommendedName>
</protein>
<dbReference type="RefSeq" id="WP_345436754.1">
    <property type="nucleotide sequence ID" value="NZ_BAABKO010000001.1"/>
</dbReference>
<sequence length="205" mass="21955">MRWERFFEDLEDQLAAEWEAERAALDSEAERVRVARLELRSRLVALAAAPAPSVSLEMSDGSAIDATIDAVGADWMAVRARATGSEAQGAIVVLPLRALRSLGAAHGEVLRSARPSPPEGRLAQRITFGFALRDLARRRVPVVVGVVSGRALTGTLDRVGADHLDLAVHDAGSPRRASEVTGYRVIAFEAVAWVRVDASSGVVEP</sequence>
<reference evidence="2" key="1">
    <citation type="journal article" date="2019" name="Int. J. Syst. Evol. Microbiol.">
        <title>The Global Catalogue of Microorganisms (GCM) 10K type strain sequencing project: providing services to taxonomists for standard genome sequencing and annotation.</title>
        <authorList>
            <consortium name="The Broad Institute Genomics Platform"/>
            <consortium name="The Broad Institute Genome Sequencing Center for Infectious Disease"/>
            <person name="Wu L."/>
            <person name="Ma J."/>
        </authorList>
    </citation>
    <scope>NUCLEOTIDE SEQUENCE [LARGE SCALE GENOMIC DNA]</scope>
    <source>
        <strain evidence="2">JCM 18537</strain>
    </source>
</reference>
<name>A0ABP8ZXH5_9MICO</name>
<comment type="caution">
    <text evidence="1">The sequence shown here is derived from an EMBL/GenBank/DDBJ whole genome shotgun (WGS) entry which is preliminary data.</text>
</comment>
<evidence type="ECO:0000313" key="1">
    <source>
        <dbReference type="EMBL" id="GAA4769040.1"/>
    </source>
</evidence>
<evidence type="ECO:0008006" key="3">
    <source>
        <dbReference type="Google" id="ProtNLM"/>
    </source>
</evidence>
<evidence type="ECO:0000313" key="2">
    <source>
        <dbReference type="Proteomes" id="UP001501645"/>
    </source>
</evidence>
<proteinExistence type="predicted"/>
<gene>
    <name evidence="1" type="ORF">GCM10023351_10900</name>
</gene>
<keyword evidence="2" id="KW-1185">Reference proteome</keyword>
<accession>A0ABP8ZXH5</accession>
<dbReference type="EMBL" id="BAABKO010000001">
    <property type="protein sequence ID" value="GAA4769040.1"/>
    <property type="molecule type" value="Genomic_DNA"/>
</dbReference>
<dbReference type="Proteomes" id="UP001501645">
    <property type="component" value="Unassembled WGS sequence"/>
</dbReference>